<evidence type="ECO:0000313" key="1">
    <source>
        <dbReference type="EMBL" id="ELK19055.1"/>
    </source>
</evidence>
<organism evidence="1 2">
    <name type="scientific">Pteropus alecto</name>
    <name type="common">Black flying fox</name>
    <dbReference type="NCBI Taxonomy" id="9402"/>
    <lineage>
        <taxon>Eukaryota</taxon>
        <taxon>Metazoa</taxon>
        <taxon>Chordata</taxon>
        <taxon>Craniata</taxon>
        <taxon>Vertebrata</taxon>
        <taxon>Euteleostomi</taxon>
        <taxon>Mammalia</taxon>
        <taxon>Eutheria</taxon>
        <taxon>Laurasiatheria</taxon>
        <taxon>Chiroptera</taxon>
        <taxon>Yinpterochiroptera</taxon>
        <taxon>Pteropodoidea</taxon>
        <taxon>Pteropodidae</taxon>
        <taxon>Pteropodinae</taxon>
        <taxon>Pteropus</taxon>
    </lineage>
</organism>
<dbReference type="Proteomes" id="UP000010552">
    <property type="component" value="Unassembled WGS sequence"/>
</dbReference>
<sequence length="81" mass="8666">MYVWQCSLPYGEHRRAGCLPFQGDADGALTQGTIQLPTPSLTGRHRDRCSGLRYECPVAVVLARGVTRATSCSTGASAEIP</sequence>
<protein>
    <submittedName>
        <fullName evidence="1">Uncharacterized protein</fullName>
    </submittedName>
</protein>
<dbReference type="InParanoid" id="L5L6K1"/>
<keyword evidence="2" id="KW-1185">Reference proteome</keyword>
<accession>L5L6K1</accession>
<evidence type="ECO:0000313" key="2">
    <source>
        <dbReference type="Proteomes" id="UP000010552"/>
    </source>
</evidence>
<dbReference type="EMBL" id="KB030273">
    <property type="protein sequence ID" value="ELK19055.1"/>
    <property type="molecule type" value="Genomic_DNA"/>
</dbReference>
<name>L5L6K1_PTEAL</name>
<proteinExistence type="predicted"/>
<reference evidence="2" key="1">
    <citation type="journal article" date="2013" name="Science">
        <title>Comparative analysis of bat genomes provides insight into the evolution of flight and immunity.</title>
        <authorList>
            <person name="Zhang G."/>
            <person name="Cowled C."/>
            <person name="Shi Z."/>
            <person name="Huang Z."/>
            <person name="Bishop-Lilly K.A."/>
            <person name="Fang X."/>
            <person name="Wynne J.W."/>
            <person name="Xiong Z."/>
            <person name="Baker M.L."/>
            <person name="Zhao W."/>
            <person name="Tachedjian M."/>
            <person name="Zhu Y."/>
            <person name="Zhou P."/>
            <person name="Jiang X."/>
            <person name="Ng J."/>
            <person name="Yang L."/>
            <person name="Wu L."/>
            <person name="Xiao J."/>
            <person name="Feng Y."/>
            <person name="Chen Y."/>
            <person name="Sun X."/>
            <person name="Zhang Y."/>
            <person name="Marsh G.A."/>
            <person name="Crameri G."/>
            <person name="Broder C.C."/>
            <person name="Frey K.G."/>
            <person name="Wang L.F."/>
            <person name="Wang J."/>
        </authorList>
    </citation>
    <scope>NUCLEOTIDE SEQUENCE [LARGE SCALE GENOMIC DNA]</scope>
</reference>
<gene>
    <name evidence="1" type="ORF">PAL_GLEAN10003643</name>
</gene>
<dbReference type="AlphaFoldDB" id="L5L6K1"/>